<dbReference type="EMBL" id="KN827021">
    <property type="protein sequence ID" value="KIK77366.1"/>
    <property type="molecule type" value="Genomic_DNA"/>
</dbReference>
<dbReference type="HOGENOM" id="CLU_2027461_0_0_1"/>
<evidence type="ECO:0000313" key="3">
    <source>
        <dbReference type="Proteomes" id="UP000054538"/>
    </source>
</evidence>
<feature type="compositionally biased region" description="Basic and acidic residues" evidence="1">
    <location>
        <begin position="105"/>
        <end position="122"/>
    </location>
</feature>
<dbReference type="InParanoid" id="A0A0D0D1D6"/>
<proteinExistence type="predicted"/>
<evidence type="ECO:0000256" key="1">
    <source>
        <dbReference type="SAM" id="MobiDB-lite"/>
    </source>
</evidence>
<dbReference type="AlphaFoldDB" id="A0A0D0D1D6"/>
<dbReference type="Proteomes" id="UP000054538">
    <property type="component" value="Unassembled WGS sequence"/>
</dbReference>
<feature type="region of interest" description="Disordered" evidence="1">
    <location>
        <begin position="87"/>
        <end position="122"/>
    </location>
</feature>
<evidence type="ECO:0000313" key="2">
    <source>
        <dbReference type="EMBL" id="KIK77366.1"/>
    </source>
</evidence>
<gene>
    <name evidence="2" type="ORF">PAXRUDRAFT_17550</name>
</gene>
<dbReference type="OrthoDB" id="2676650at2759"/>
<name>A0A0D0D1D6_9AGAM</name>
<reference evidence="2 3" key="1">
    <citation type="submission" date="2014-04" db="EMBL/GenBank/DDBJ databases">
        <authorList>
            <consortium name="DOE Joint Genome Institute"/>
            <person name="Kuo A."/>
            <person name="Kohler A."/>
            <person name="Jargeat P."/>
            <person name="Nagy L.G."/>
            <person name="Floudas D."/>
            <person name="Copeland A."/>
            <person name="Barry K.W."/>
            <person name="Cichocki N."/>
            <person name="Veneault-Fourrey C."/>
            <person name="LaButti K."/>
            <person name="Lindquist E.A."/>
            <person name="Lipzen A."/>
            <person name="Lundell T."/>
            <person name="Morin E."/>
            <person name="Murat C."/>
            <person name="Sun H."/>
            <person name="Tunlid A."/>
            <person name="Henrissat B."/>
            <person name="Grigoriev I.V."/>
            <person name="Hibbett D.S."/>
            <person name="Martin F."/>
            <person name="Nordberg H.P."/>
            <person name="Cantor M.N."/>
            <person name="Hua S.X."/>
        </authorList>
    </citation>
    <scope>NUCLEOTIDE SEQUENCE [LARGE SCALE GENOMIC DNA]</scope>
    <source>
        <strain evidence="2 3">Ve08.2h10</strain>
    </source>
</reference>
<protein>
    <submittedName>
        <fullName evidence="2">Uncharacterized protein</fullName>
    </submittedName>
</protein>
<keyword evidence="3" id="KW-1185">Reference proteome</keyword>
<feature type="compositionally biased region" description="Polar residues" evidence="1">
    <location>
        <begin position="90"/>
        <end position="104"/>
    </location>
</feature>
<accession>A0A0D0D1D6</accession>
<sequence length="122" mass="13462">MTLAELNAMEKPSDFLWATKEEHEKELSGVSKELQCVKDVVVGRGIDIDDHIASSHAVYAEELMVLTTANMQLHQLSIMQGRQMIFGGDSNETSSAGDDSTSDLSKVDPTDLDHYDNVKYGE</sequence>
<organism evidence="2 3">
    <name type="scientific">Paxillus rubicundulus Ve08.2h10</name>
    <dbReference type="NCBI Taxonomy" id="930991"/>
    <lineage>
        <taxon>Eukaryota</taxon>
        <taxon>Fungi</taxon>
        <taxon>Dikarya</taxon>
        <taxon>Basidiomycota</taxon>
        <taxon>Agaricomycotina</taxon>
        <taxon>Agaricomycetes</taxon>
        <taxon>Agaricomycetidae</taxon>
        <taxon>Boletales</taxon>
        <taxon>Paxilineae</taxon>
        <taxon>Paxillaceae</taxon>
        <taxon>Paxillus</taxon>
    </lineage>
</organism>
<reference evidence="3" key="2">
    <citation type="submission" date="2015-01" db="EMBL/GenBank/DDBJ databases">
        <title>Evolutionary Origins and Diversification of the Mycorrhizal Mutualists.</title>
        <authorList>
            <consortium name="DOE Joint Genome Institute"/>
            <consortium name="Mycorrhizal Genomics Consortium"/>
            <person name="Kohler A."/>
            <person name="Kuo A."/>
            <person name="Nagy L.G."/>
            <person name="Floudas D."/>
            <person name="Copeland A."/>
            <person name="Barry K.W."/>
            <person name="Cichocki N."/>
            <person name="Veneault-Fourrey C."/>
            <person name="LaButti K."/>
            <person name="Lindquist E.A."/>
            <person name="Lipzen A."/>
            <person name="Lundell T."/>
            <person name="Morin E."/>
            <person name="Murat C."/>
            <person name="Riley R."/>
            <person name="Ohm R."/>
            <person name="Sun H."/>
            <person name="Tunlid A."/>
            <person name="Henrissat B."/>
            <person name="Grigoriev I.V."/>
            <person name="Hibbett D.S."/>
            <person name="Martin F."/>
        </authorList>
    </citation>
    <scope>NUCLEOTIDE SEQUENCE [LARGE SCALE GENOMIC DNA]</scope>
    <source>
        <strain evidence="3">Ve08.2h10</strain>
    </source>
</reference>